<feature type="transmembrane region" description="Helical" evidence="2">
    <location>
        <begin position="69"/>
        <end position="91"/>
    </location>
</feature>
<dbReference type="PANTHER" id="PTHR22911:SF76">
    <property type="entry name" value="EAMA DOMAIN-CONTAINING PROTEIN"/>
    <property type="match status" value="1"/>
</dbReference>
<feature type="transmembrane region" description="Helical" evidence="2">
    <location>
        <begin position="37"/>
        <end position="57"/>
    </location>
</feature>
<dbReference type="InterPro" id="IPR037185">
    <property type="entry name" value="EmrE-like"/>
</dbReference>
<dbReference type="Pfam" id="PF00892">
    <property type="entry name" value="EamA"/>
    <property type="match status" value="2"/>
</dbReference>
<protein>
    <submittedName>
        <fullName evidence="4">Permease of the drug/metabolite transporter (DMT) superfamily</fullName>
    </submittedName>
</protein>
<feature type="transmembrane region" description="Helical" evidence="2">
    <location>
        <begin position="152"/>
        <end position="172"/>
    </location>
</feature>
<keyword evidence="5" id="KW-1185">Reference proteome</keyword>
<dbReference type="SUPFAM" id="SSF103481">
    <property type="entry name" value="Multidrug resistance efflux transporter EmrE"/>
    <property type="match status" value="2"/>
</dbReference>
<feature type="transmembrane region" description="Helical" evidence="2">
    <location>
        <begin position="244"/>
        <end position="265"/>
    </location>
</feature>
<feature type="transmembrane region" description="Helical" evidence="2">
    <location>
        <begin position="126"/>
        <end position="146"/>
    </location>
</feature>
<accession>A0A1M6AXT8</accession>
<feature type="transmembrane region" description="Helical" evidence="2">
    <location>
        <begin position="97"/>
        <end position="119"/>
    </location>
</feature>
<dbReference type="GO" id="GO:0016020">
    <property type="term" value="C:membrane"/>
    <property type="evidence" value="ECO:0007669"/>
    <property type="project" value="InterPro"/>
</dbReference>
<evidence type="ECO:0000259" key="3">
    <source>
        <dbReference type="Pfam" id="PF00892"/>
    </source>
</evidence>
<proteinExistence type="inferred from homology"/>
<dbReference type="InterPro" id="IPR000620">
    <property type="entry name" value="EamA_dom"/>
</dbReference>
<dbReference type="EMBL" id="FQZS01000003">
    <property type="protein sequence ID" value="SHI41267.1"/>
    <property type="molecule type" value="Genomic_DNA"/>
</dbReference>
<dbReference type="OrthoDB" id="9790852at2"/>
<reference evidence="4 5" key="1">
    <citation type="submission" date="2016-11" db="EMBL/GenBank/DDBJ databases">
        <authorList>
            <person name="Jaros S."/>
            <person name="Januszkiewicz K."/>
            <person name="Wedrychowicz H."/>
        </authorList>
    </citation>
    <scope>NUCLEOTIDE SEQUENCE [LARGE SCALE GENOMIC DNA]</scope>
    <source>
        <strain evidence="4 5">DSM 19022</strain>
    </source>
</reference>
<dbReference type="PANTHER" id="PTHR22911">
    <property type="entry name" value="ACYL-MALONYL CONDENSING ENZYME-RELATED"/>
    <property type="match status" value="1"/>
</dbReference>
<feature type="transmembrane region" description="Helical" evidence="2">
    <location>
        <begin position="12"/>
        <end position="31"/>
    </location>
</feature>
<keyword evidence="2" id="KW-0472">Membrane</keyword>
<dbReference type="AlphaFoldDB" id="A0A1M6AXT8"/>
<evidence type="ECO:0000313" key="5">
    <source>
        <dbReference type="Proteomes" id="UP000184442"/>
    </source>
</evidence>
<comment type="similarity">
    <text evidence="1">Belongs to the EamA transporter family.</text>
</comment>
<keyword evidence="2" id="KW-1133">Transmembrane helix</keyword>
<evidence type="ECO:0000256" key="1">
    <source>
        <dbReference type="ARBA" id="ARBA00007362"/>
    </source>
</evidence>
<dbReference type="Gene3D" id="1.10.3730.20">
    <property type="match status" value="1"/>
</dbReference>
<keyword evidence="2" id="KW-0812">Transmembrane</keyword>
<name>A0A1M6AXT8_9FIRM</name>
<feature type="transmembrane region" description="Helical" evidence="2">
    <location>
        <begin position="216"/>
        <end position="237"/>
    </location>
</feature>
<evidence type="ECO:0000256" key="2">
    <source>
        <dbReference type="SAM" id="Phobius"/>
    </source>
</evidence>
<feature type="transmembrane region" description="Helical" evidence="2">
    <location>
        <begin position="184"/>
        <end position="210"/>
    </location>
</feature>
<gene>
    <name evidence="4" type="ORF">SAMN02745176_00172</name>
</gene>
<feature type="transmembrane region" description="Helical" evidence="2">
    <location>
        <begin position="271"/>
        <end position="288"/>
    </location>
</feature>
<evidence type="ECO:0000313" key="4">
    <source>
        <dbReference type="EMBL" id="SHI41267.1"/>
    </source>
</evidence>
<dbReference type="RefSeq" id="WP_073023522.1">
    <property type="nucleotide sequence ID" value="NZ_FQZS01000003.1"/>
</dbReference>
<feature type="domain" description="EamA" evidence="3">
    <location>
        <begin position="12"/>
        <end position="142"/>
    </location>
</feature>
<dbReference type="Proteomes" id="UP000184442">
    <property type="component" value="Unassembled WGS sequence"/>
</dbReference>
<sequence length="292" mass="32231">MSQQQRSTINPYFALMLSVLSVSTSSIFVRFSDAPAMVISAYRMLFTLILMTPVVLVKHRKELAKITRLDALYAIGSGFFLALHFATWITSLKLTTVAASTVLVQMSPIFVVIGSYIFFKETINKTSLVGVITAVAGSVLVGMLDFRIGGTALAGDFLALSGALFMAGYLLIGRELRKRINLLPYTFIVYGSCTLILIIGCIFMGIPLYPYSMKNYAIFFALAFFCTILGHTIFNWALKYLPAYAVSICSLFEPVGATFLAFLFLREIPGFMQIIGQLLVLIGLYIFIARGK</sequence>
<organism evidence="4 5">
    <name type="scientific">Lutispora thermophila DSM 19022</name>
    <dbReference type="NCBI Taxonomy" id="1122184"/>
    <lineage>
        <taxon>Bacteria</taxon>
        <taxon>Bacillati</taxon>
        <taxon>Bacillota</taxon>
        <taxon>Clostridia</taxon>
        <taxon>Lutisporales</taxon>
        <taxon>Lutisporaceae</taxon>
        <taxon>Lutispora</taxon>
    </lineage>
</organism>
<dbReference type="STRING" id="1122184.SAMN02745176_00172"/>
<feature type="domain" description="EamA" evidence="3">
    <location>
        <begin position="154"/>
        <end position="287"/>
    </location>
</feature>